<dbReference type="PANTHER" id="PTHR42693:SF33">
    <property type="entry name" value="ARYLSULFATASE"/>
    <property type="match status" value="1"/>
</dbReference>
<organism evidence="4 5">
    <name type="scientific">Posidoniimonas corsicana</name>
    <dbReference type="NCBI Taxonomy" id="1938618"/>
    <lineage>
        <taxon>Bacteria</taxon>
        <taxon>Pseudomonadati</taxon>
        <taxon>Planctomycetota</taxon>
        <taxon>Planctomycetia</taxon>
        <taxon>Pirellulales</taxon>
        <taxon>Lacipirellulaceae</taxon>
        <taxon>Posidoniimonas</taxon>
    </lineage>
</organism>
<dbReference type="Proteomes" id="UP000316714">
    <property type="component" value="Unassembled WGS sequence"/>
</dbReference>
<dbReference type="Gene3D" id="3.40.720.10">
    <property type="entry name" value="Alkaline Phosphatase, subunit A"/>
    <property type="match status" value="1"/>
</dbReference>
<feature type="signal peptide" evidence="2">
    <location>
        <begin position="1"/>
        <end position="22"/>
    </location>
</feature>
<proteinExistence type="inferred from homology"/>
<gene>
    <name evidence="4" type="primary">atsA_20</name>
    <name evidence="4" type="ORF">KOR34_33060</name>
</gene>
<evidence type="ECO:0000256" key="1">
    <source>
        <dbReference type="ARBA" id="ARBA00008779"/>
    </source>
</evidence>
<dbReference type="GO" id="GO:0004065">
    <property type="term" value="F:arylsulfatase activity"/>
    <property type="evidence" value="ECO:0007669"/>
    <property type="project" value="UniProtKB-EC"/>
</dbReference>
<feature type="chain" id="PRO_5022850680" evidence="2">
    <location>
        <begin position="23"/>
        <end position="443"/>
    </location>
</feature>
<reference evidence="4 5" key="1">
    <citation type="submission" date="2019-02" db="EMBL/GenBank/DDBJ databases">
        <title>Deep-cultivation of Planctomycetes and their phenomic and genomic characterization uncovers novel biology.</title>
        <authorList>
            <person name="Wiegand S."/>
            <person name="Jogler M."/>
            <person name="Boedeker C."/>
            <person name="Pinto D."/>
            <person name="Vollmers J."/>
            <person name="Rivas-Marin E."/>
            <person name="Kohn T."/>
            <person name="Peeters S.H."/>
            <person name="Heuer A."/>
            <person name="Rast P."/>
            <person name="Oberbeckmann S."/>
            <person name="Bunk B."/>
            <person name="Jeske O."/>
            <person name="Meyerdierks A."/>
            <person name="Storesund J.E."/>
            <person name="Kallscheuer N."/>
            <person name="Luecker S."/>
            <person name="Lage O.M."/>
            <person name="Pohl T."/>
            <person name="Merkel B.J."/>
            <person name="Hornburger P."/>
            <person name="Mueller R.-W."/>
            <person name="Bruemmer F."/>
            <person name="Labrenz M."/>
            <person name="Spormann A.M."/>
            <person name="Op Den Camp H."/>
            <person name="Overmann J."/>
            <person name="Amann R."/>
            <person name="Jetten M.S.M."/>
            <person name="Mascher T."/>
            <person name="Medema M.H."/>
            <person name="Devos D.P."/>
            <person name="Kaster A.-K."/>
            <person name="Ovreas L."/>
            <person name="Rohde M."/>
            <person name="Galperin M.Y."/>
            <person name="Jogler C."/>
        </authorList>
    </citation>
    <scope>NUCLEOTIDE SEQUENCE [LARGE SCALE GENOMIC DNA]</scope>
    <source>
        <strain evidence="4 5">KOR34</strain>
    </source>
</reference>
<evidence type="ECO:0000313" key="5">
    <source>
        <dbReference type="Proteomes" id="UP000316714"/>
    </source>
</evidence>
<dbReference type="Gene3D" id="3.30.1120.10">
    <property type="match status" value="1"/>
</dbReference>
<dbReference type="RefSeq" id="WP_197531500.1">
    <property type="nucleotide sequence ID" value="NZ_SIHJ01000002.1"/>
</dbReference>
<protein>
    <submittedName>
        <fullName evidence="4">Arylsulfatase</fullName>
        <ecNumber evidence="4">3.1.6.1</ecNumber>
    </submittedName>
</protein>
<keyword evidence="2" id="KW-0732">Signal</keyword>
<evidence type="ECO:0000256" key="2">
    <source>
        <dbReference type="SAM" id="SignalP"/>
    </source>
</evidence>
<dbReference type="EMBL" id="SIHJ01000002">
    <property type="protein sequence ID" value="TWT33474.1"/>
    <property type="molecule type" value="Genomic_DNA"/>
</dbReference>
<dbReference type="Pfam" id="PF00884">
    <property type="entry name" value="Sulfatase"/>
    <property type="match status" value="1"/>
</dbReference>
<name>A0A5C5V4K2_9BACT</name>
<sequence precursor="true">MLKKIEISTAVTLMLTAFTATAAAAGKPNFIVIVADDLGYGDLSCYGSDSIRTPRLDRMAEEGVRFTDFHSNGTLCSPTRAALMTGQYQQRSGVNGVINAKSGRKQGMSLASTTLPEVLKKADYRTGLVGKWHLGYALKFNPRNRGFDEFVGWTSGNVDYFSHIDQGGYEDWWRDRQKTPEEGYATNLITDHSVRFLQQNKDHPFFLMVAHGAPHYPYQTPDGKAFRRPGDKRAQVPGQSEAEKQRAYTQMVEHLDRSVGTLIDTVEQLGIDDNTLIVFLSDNGPIPNIGSTGGLRGAKKSVYEGGHRVPGVARWPGKIAPHTVSDELVVGMDLFPTLARLAGIEVSGTDGVDLAPVLFEKRPLASRTVYWKYSRQALRKGEWKLVDDELYNLADDPAETHEVADQPERKRELQKIMSAYNADIDKQVEVTARLLPAANDAAN</sequence>
<feature type="domain" description="Sulfatase N-terminal" evidence="3">
    <location>
        <begin position="28"/>
        <end position="344"/>
    </location>
</feature>
<dbReference type="InterPro" id="IPR017850">
    <property type="entry name" value="Alkaline_phosphatase_core_sf"/>
</dbReference>
<dbReference type="EC" id="3.1.6.1" evidence="4"/>
<comment type="caution">
    <text evidence="4">The sequence shown here is derived from an EMBL/GenBank/DDBJ whole genome shotgun (WGS) entry which is preliminary data.</text>
</comment>
<evidence type="ECO:0000259" key="3">
    <source>
        <dbReference type="Pfam" id="PF00884"/>
    </source>
</evidence>
<dbReference type="SUPFAM" id="SSF53649">
    <property type="entry name" value="Alkaline phosphatase-like"/>
    <property type="match status" value="1"/>
</dbReference>
<keyword evidence="4" id="KW-0378">Hydrolase</keyword>
<dbReference type="AlphaFoldDB" id="A0A5C5V4K2"/>
<comment type="similarity">
    <text evidence="1">Belongs to the sulfatase family.</text>
</comment>
<dbReference type="InterPro" id="IPR050738">
    <property type="entry name" value="Sulfatase"/>
</dbReference>
<dbReference type="InterPro" id="IPR000917">
    <property type="entry name" value="Sulfatase_N"/>
</dbReference>
<evidence type="ECO:0000313" key="4">
    <source>
        <dbReference type="EMBL" id="TWT33474.1"/>
    </source>
</evidence>
<keyword evidence="5" id="KW-1185">Reference proteome</keyword>
<accession>A0A5C5V4K2</accession>
<dbReference type="PANTHER" id="PTHR42693">
    <property type="entry name" value="ARYLSULFATASE FAMILY MEMBER"/>
    <property type="match status" value="1"/>
</dbReference>